<name>A0A975KUK5_9ACTN</name>
<evidence type="ECO:0000313" key="1">
    <source>
        <dbReference type="EMBL" id="QUX26553.1"/>
    </source>
</evidence>
<dbReference type="Proteomes" id="UP000676079">
    <property type="component" value="Plasmid unnamed4"/>
</dbReference>
<accession>A0A975KUK5</accession>
<evidence type="ECO:0000313" key="2">
    <source>
        <dbReference type="Proteomes" id="UP000676079"/>
    </source>
</evidence>
<keyword evidence="1" id="KW-0614">Plasmid</keyword>
<dbReference type="RefSeq" id="WP_220565979.1">
    <property type="nucleotide sequence ID" value="NZ_CP074136.1"/>
</dbReference>
<keyword evidence="2" id="KW-1185">Reference proteome</keyword>
<reference evidence="2" key="1">
    <citation type="submission" date="2021-05" db="EMBL/GenBank/DDBJ databases">
        <title>Direct Submission.</title>
        <authorList>
            <person name="Li K."/>
            <person name="Gao J."/>
        </authorList>
    </citation>
    <scope>NUCLEOTIDE SEQUENCE [LARGE SCALE GENOMIC DNA]</scope>
    <source>
        <strain evidence="2">Mg02</strain>
        <plasmid evidence="2">unnamed4</plasmid>
    </source>
</reference>
<protein>
    <submittedName>
        <fullName evidence="1">Uncharacterized protein</fullName>
    </submittedName>
</protein>
<geneLocation type="plasmid" evidence="1 2">
    <name>unnamed4</name>
</geneLocation>
<sequence>MSRLLTAPDGAVWAEQVLTARYPELEAQAHGIASVFAVLAVSRLAADVTLRQLGVDGVEPLTPDQARAGLVLVEDATRAPRFAELLLAHSAHALGMTWEEIAVVRRKTSGSSYRKRLDRIQAEFFIPTYELPARPVLGEYGKHAKALLQEALEGRLVNPHQNAAAADLLAALLFVRTEAGQPAQALRTWLETANLAPALEALEDLATDQARAAQDLLTAHTTGDQHFRASVESLVVLALSHLPDPEHPMSTDPRAQPPGSPALVLLSQAARTFLAWWLEEDDPDTARTIKQRGTARLDAERIDALLEELKTPDNVAGHEEAVQDLLRARGELAELDAARTDIARMREIGWEGFQREVEDAQAAAGDMYPDGFGRLCDALGLTGVYREAGLTDDPTEDDVQRRARAFGLSPTVYPR</sequence>
<gene>
    <name evidence="1" type="ORF">KGD84_33175</name>
</gene>
<organism evidence="1 2">
    <name type="scientific">Nocardiopsis changdeensis</name>
    <dbReference type="NCBI Taxonomy" id="2831969"/>
    <lineage>
        <taxon>Bacteria</taxon>
        <taxon>Bacillati</taxon>
        <taxon>Actinomycetota</taxon>
        <taxon>Actinomycetes</taxon>
        <taxon>Streptosporangiales</taxon>
        <taxon>Nocardiopsidaceae</taxon>
        <taxon>Nocardiopsis</taxon>
    </lineage>
</organism>
<proteinExistence type="predicted"/>
<dbReference type="EMBL" id="CP074136">
    <property type="protein sequence ID" value="QUX26553.1"/>
    <property type="molecule type" value="Genomic_DNA"/>
</dbReference>